<feature type="transmembrane region" description="Helical" evidence="6">
    <location>
        <begin position="441"/>
        <end position="459"/>
    </location>
</feature>
<dbReference type="InterPro" id="IPR005495">
    <property type="entry name" value="LptG/LptF_permease"/>
</dbReference>
<name>A0A7W5H1S0_9PORP</name>
<evidence type="ECO:0000256" key="5">
    <source>
        <dbReference type="ARBA" id="ARBA00023136"/>
    </source>
</evidence>
<dbReference type="Pfam" id="PF03739">
    <property type="entry name" value="LptF_LptG"/>
    <property type="match status" value="1"/>
</dbReference>
<sequence>MRLLKRIDYYTLVQFVKLFLATFFVSLFVFLMQFLWKYVDDMVGKGLGIKILSEFFFYAAVSLVPLALPMSIMLASLMTFGNMGEQLELLAMKSAGISLFRIMRALMILMFVAVIGAFFFSNDILPKSQTNMWALLISMRQKSPELEIPSGEFYKGISGYSIYVSQKNDKTQILKHVIVYDFTGGFSNAAVMLADSARLDISSDKKFLVFTLYNGESFENLQQQNTYATASKIPYRRETFKFKQVIIDFNTNFNRFSTSLLKNENVSKNVKELRATIDSLSKQLVIMRKGIKGMYMPERFFGRLTSVHSIPANTTKVTLQHYSTDSLFDKLPESQKKMAVAAALSSLNQTKGEMSFNNIQIKETEDTIRRHAIDLHRKFALSFACLVFFFIGAPLGAIIRKGGFGTPVVLSIFMFIIYYIVDNTGTKMAREGIWPVWEGMWLSSAVLLPIGLFLTYKAVKDSTIMNSDSYSEVFKRGRKAIVQYTKKLINKIRSKRNAI</sequence>
<comment type="subcellular location">
    <subcellularLocation>
        <location evidence="1">Cell membrane</location>
        <topology evidence="1">Multi-pass membrane protein</topology>
    </subcellularLocation>
</comment>
<proteinExistence type="predicted"/>
<dbReference type="PANTHER" id="PTHR33529:SF6">
    <property type="entry name" value="YJGP_YJGQ FAMILY PERMEASE"/>
    <property type="match status" value="1"/>
</dbReference>
<dbReference type="Proteomes" id="UP000544222">
    <property type="component" value="Unassembled WGS sequence"/>
</dbReference>
<evidence type="ECO:0000256" key="6">
    <source>
        <dbReference type="SAM" id="Phobius"/>
    </source>
</evidence>
<organism evidence="7 8">
    <name type="scientific">Microbacter margulisiae</name>
    <dbReference type="NCBI Taxonomy" id="1350067"/>
    <lineage>
        <taxon>Bacteria</taxon>
        <taxon>Pseudomonadati</taxon>
        <taxon>Bacteroidota</taxon>
        <taxon>Bacteroidia</taxon>
        <taxon>Bacteroidales</taxon>
        <taxon>Porphyromonadaceae</taxon>
        <taxon>Microbacter</taxon>
    </lineage>
</organism>
<evidence type="ECO:0000256" key="1">
    <source>
        <dbReference type="ARBA" id="ARBA00004651"/>
    </source>
</evidence>
<dbReference type="PANTHER" id="PTHR33529">
    <property type="entry name" value="SLR0882 PROTEIN-RELATED"/>
    <property type="match status" value="1"/>
</dbReference>
<keyword evidence="8" id="KW-1185">Reference proteome</keyword>
<evidence type="ECO:0000256" key="2">
    <source>
        <dbReference type="ARBA" id="ARBA00022475"/>
    </source>
</evidence>
<comment type="caution">
    <text evidence="7">The sequence shown here is derived from an EMBL/GenBank/DDBJ whole genome shotgun (WGS) entry which is preliminary data.</text>
</comment>
<dbReference type="GO" id="GO:0015920">
    <property type="term" value="P:lipopolysaccharide transport"/>
    <property type="evidence" value="ECO:0007669"/>
    <property type="project" value="TreeGrafter"/>
</dbReference>
<keyword evidence="5 6" id="KW-0472">Membrane</keyword>
<feature type="transmembrane region" description="Helical" evidence="6">
    <location>
        <begin position="12"/>
        <end position="36"/>
    </location>
</feature>
<evidence type="ECO:0000256" key="3">
    <source>
        <dbReference type="ARBA" id="ARBA00022692"/>
    </source>
</evidence>
<reference evidence="7 8" key="1">
    <citation type="submission" date="2020-08" db="EMBL/GenBank/DDBJ databases">
        <title>Genomic Encyclopedia of Type Strains, Phase IV (KMG-IV): sequencing the most valuable type-strain genomes for metagenomic binning, comparative biology and taxonomic classification.</title>
        <authorList>
            <person name="Goeker M."/>
        </authorList>
    </citation>
    <scope>NUCLEOTIDE SEQUENCE [LARGE SCALE GENOMIC DNA]</scope>
    <source>
        <strain evidence="7 8">DSM 27471</strain>
    </source>
</reference>
<feature type="transmembrane region" description="Helical" evidence="6">
    <location>
        <begin position="379"/>
        <end position="397"/>
    </location>
</feature>
<evidence type="ECO:0000313" key="7">
    <source>
        <dbReference type="EMBL" id="MBB3186662.1"/>
    </source>
</evidence>
<protein>
    <submittedName>
        <fullName evidence="7">Lipopolysaccharide export system permease protein</fullName>
    </submittedName>
</protein>
<feature type="transmembrane region" description="Helical" evidence="6">
    <location>
        <begin position="404"/>
        <end position="421"/>
    </location>
</feature>
<keyword evidence="2" id="KW-1003">Cell membrane</keyword>
<keyword evidence="3 6" id="KW-0812">Transmembrane</keyword>
<evidence type="ECO:0000256" key="4">
    <source>
        <dbReference type="ARBA" id="ARBA00022989"/>
    </source>
</evidence>
<dbReference type="AlphaFoldDB" id="A0A7W5H1S0"/>
<gene>
    <name evidence="7" type="ORF">FHX64_000825</name>
</gene>
<feature type="transmembrane region" description="Helical" evidence="6">
    <location>
        <begin position="102"/>
        <end position="120"/>
    </location>
</feature>
<dbReference type="EMBL" id="JACHYB010000001">
    <property type="protein sequence ID" value="MBB3186662.1"/>
    <property type="molecule type" value="Genomic_DNA"/>
</dbReference>
<feature type="transmembrane region" description="Helical" evidence="6">
    <location>
        <begin position="56"/>
        <end position="81"/>
    </location>
</feature>
<dbReference type="GO" id="GO:0043190">
    <property type="term" value="C:ATP-binding cassette (ABC) transporter complex"/>
    <property type="evidence" value="ECO:0007669"/>
    <property type="project" value="TreeGrafter"/>
</dbReference>
<evidence type="ECO:0000313" key="8">
    <source>
        <dbReference type="Proteomes" id="UP000544222"/>
    </source>
</evidence>
<keyword evidence="4 6" id="KW-1133">Transmembrane helix</keyword>
<dbReference type="RefSeq" id="WP_183412519.1">
    <property type="nucleotide sequence ID" value="NZ_JACHYB010000001.1"/>
</dbReference>
<accession>A0A7W5H1S0</accession>